<evidence type="ECO:0000259" key="1">
    <source>
        <dbReference type="PROSITE" id="PS50097"/>
    </source>
</evidence>
<accession>A0A087UF21</accession>
<proteinExistence type="predicted"/>
<dbReference type="SMART" id="SM00225">
    <property type="entry name" value="BTB"/>
    <property type="match status" value="1"/>
</dbReference>
<protein>
    <submittedName>
        <fullName evidence="2">BTB/POZ domain-containing protein 6</fullName>
    </submittedName>
</protein>
<dbReference type="Gene3D" id="1.25.40.420">
    <property type="match status" value="1"/>
</dbReference>
<dbReference type="Proteomes" id="UP000054359">
    <property type="component" value="Unassembled WGS sequence"/>
</dbReference>
<dbReference type="InterPro" id="IPR000210">
    <property type="entry name" value="BTB/POZ_dom"/>
</dbReference>
<evidence type="ECO:0000313" key="3">
    <source>
        <dbReference type="Proteomes" id="UP000054359"/>
    </source>
</evidence>
<reference evidence="2 3" key="1">
    <citation type="submission" date="2013-11" db="EMBL/GenBank/DDBJ databases">
        <title>Genome sequencing of Stegodyphus mimosarum.</title>
        <authorList>
            <person name="Bechsgaard J."/>
        </authorList>
    </citation>
    <scope>NUCLEOTIDE SEQUENCE [LARGE SCALE GENOMIC DNA]</scope>
</reference>
<dbReference type="PANTHER" id="PTHR45774">
    <property type="entry name" value="BTB/POZ DOMAIN-CONTAINING"/>
    <property type="match status" value="1"/>
</dbReference>
<organism evidence="2 3">
    <name type="scientific">Stegodyphus mimosarum</name>
    <name type="common">African social velvet spider</name>
    <dbReference type="NCBI Taxonomy" id="407821"/>
    <lineage>
        <taxon>Eukaryota</taxon>
        <taxon>Metazoa</taxon>
        <taxon>Ecdysozoa</taxon>
        <taxon>Arthropoda</taxon>
        <taxon>Chelicerata</taxon>
        <taxon>Arachnida</taxon>
        <taxon>Araneae</taxon>
        <taxon>Araneomorphae</taxon>
        <taxon>Entelegynae</taxon>
        <taxon>Eresoidea</taxon>
        <taxon>Eresidae</taxon>
        <taxon>Stegodyphus</taxon>
    </lineage>
</organism>
<keyword evidence="3" id="KW-1185">Reference proteome</keyword>
<dbReference type="InterPro" id="IPR011705">
    <property type="entry name" value="BACK"/>
</dbReference>
<dbReference type="Gene3D" id="3.30.710.10">
    <property type="entry name" value="Potassium Channel Kv1.1, Chain A"/>
    <property type="match status" value="1"/>
</dbReference>
<dbReference type="OMA" id="IFMNIAN"/>
<name>A0A087UF21_STEMI</name>
<evidence type="ECO:0000313" key="2">
    <source>
        <dbReference type="EMBL" id="KFM75960.1"/>
    </source>
</evidence>
<dbReference type="EMBL" id="KK119533">
    <property type="protein sequence ID" value="KFM75960.1"/>
    <property type="molecule type" value="Genomic_DNA"/>
</dbReference>
<dbReference type="Pfam" id="PF07707">
    <property type="entry name" value="BACK"/>
    <property type="match status" value="1"/>
</dbReference>
<dbReference type="OrthoDB" id="45365at2759"/>
<dbReference type="Pfam" id="PF00651">
    <property type="entry name" value="BTB"/>
    <property type="match status" value="1"/>
</dbReference>
<dbReference type="PROSITE" id="PS50097">
    <property type="entry name" value="BTB"/>
    <property type="match status" value="1"/>
</dbReference>
<dbReference type="SUPFAM" id="SSF54695">
    <property type="entry name" value="POZ domain"/>
    <property type="match status" value="1"/>
</dbReference>
<feature type="non-terminal residue" evidence="2">
    <location>
        <position position="349"/>
    </location>
</feature>
<feature type="domain" description="BTB" evidence="1">
    <location>
        <begin position="100"/>
        <end position="170"/>
    </location>
</feature>
<dbReference type="PANTHER" id="PTHR45774:SF3">
    <property type="entry name" value="BTB (POZ) DOMAIN-CONTAINING 2B-RELATED"/>
    <property type="match status" value="1"/>
</dbReference>
<sequence length="349" mass="39557">METDLITVCKEIDTSQSSVTCDTEPISIGEWVSLTDCTEESESENAAVPEPVIPEEMEPLSFAESLLFSVGNVESLSIENYEQLSIVKAIATLWKANLYTDVHFTVKGNFGEKNYFAHRLVLSIFSPFFADKFCNPDVKIDNTIKIPDVSPTAFEAMLRFMYGDSEAFQSMIKNLNILLDVYKLALRYKIESLRKKCIQSISSASPTKSNVFVLLEAAQYVKSDSLKLRCYKVIQTQTSEIFKSYDVGTIPPHVLSVILDRPELSLASEFELLDWAYTWAKNRCLFEGKDNAREIMQPLLPKLNFLTLSYKELAEFIRKHPDFFTESEALSLFMNISGSEWPLPSWCAG</sequence>
<gene>
    <name evidence="2" type="ORF">X975_21268</name>
</gene>
<dbReference type="CDD" id="cd18186">
    <property type="entry name" value="BTB_POZ_ZBTB_KLHL-like"/>
    <property type="match status" value="1"/>
</dbReference>
<dbReference type="AlphaFoldDB" id="A0A087UF21"/>
<dbReference type="InterPro" id="IPR011333">
    <property type="entry name" value="SKP1/BTB/POZ_sf"/>
</dbReference>